<dbReference type="InterPro" id="IPR047084">
    <property type="entry name" value="GFAT_N"/>
</dbReference>
<dbReference type="SUPFAM" id="SSF56235">
    <property type="entry name" value="N-terminal nucleophile aminohydrolases (Ntn hydrolases)"/>
    <property type="match status" value="1"/>
</dbReference>
<dbReference type="InterPro" id="IPR029055">
    <property type="entry name" value="Ntn_hydrolases_N"/>
</dbReference>
<comment type="catalytic activity">
    <reaction evidence="1">
        <text>D-fructose 6-phosphate + L-glutamine = D-glucosamine 6-phosphate + L-glutamate</text>
        <dbReference type="Rhea" id="RHEA:13237"/>
        <dbReference type="ChEBI" id="CHEBI:29985"/>
        <dbReference type="ChEBI" id="CHEBI:58359"/>
        <dbReference type="ChEBI" id="CHEBI:58725"/>
        <dbReference type="ChEBI" id="CHEBI:61527"/>
        <dbReference type="EC" id="2.6.1.16"/>
    </reaction>
</comment>
<dbReference type="NCBIfam" id="NF001484">
    <property type="entry name" value="PRK00331.1"/>
    <property type="match status" value="1"/>
</dbReference>
<dbReference type="Pfam" id="PF01380">
    <property type="entry name" value="SIS"/>
    <property type="match status" value="2"/>
</dbReference>
<evidence type="ECO:0000313" key="11">
    <source>
        <dbReference type="Proteomes" id="UP000034894"/>
    </source>
</evidence>
<feature type="domain" description="Glutamine amidotransferase type-2" evidence="8">
    <location>
        <begin position="2"/>
        <end position="227"/>
    </location>
</feature>
<dbReference type="NCBIfam" id="TIGR01135">
    <property type="entry name" value="glmS"/>
    <property type="match status" value="1"/>
</dbReference>
<dbReference type="GO" id="GO:0006047">
    <property type="term" value="P:UDP-N-acetylglucosamine metabolic process"/>
    <property type="evidence" value="ECO:0007669"/>
    <property type="project" value="TreeGrafter"/>
</dbReference>
<evidence type="ECO:0000256" key="6">
    <source>
        <dbReference type="ARBA" id="ARBA00022737"/>
    </source>
</evidence>
<dbReference type="AlphaFoldDB" id="A0A0G1DL40"/>
<dbReference type="STRING" id="1618443.UV73_C0001G0091"/>
<dbReference type="GO" id="GO:0097367">
    <property type="term" value="F:carbohydrate derivative binding"/>
    <property type="evidence" value="ECO:0007669"/>
    <property type="project" value="InterPro"/>
</dbReference>
<dbReference type="InterPro" id="IPR001347">
    <property type="entry name" value="SIS_dom"/>
</dbReference>
<evidence type="ECO:0000256" key="2">
    <source>
        <dbReference type="ARBA" id="ARBA00012916"/>
    </source>
</evidence>
<dbReference type="Proteomes" id="UP000034894">
    <property type="component" value="Unassembled WGS sequence"/>
</dbReference>
<evidence type="ECO:0000256" key="5">
    <source>
        <dbReference type="ARBA" id="ARBA00022679"/>
    </source>
</evidence>
<dbReference type="CDD" id="cd00714">
    <property type="entry name" value="GFAT"/>
    <property type="match status" value="1"/>
</dbReference>
<evidence type="ECO:0000256" key="7">
    <source>
        <dbReference type="ARBA" id="ARBA00022962"/>
    </source>
</evidence>
<dbReference type="InterPro" id="IPR005855">
    <property type="entry name" value="GFAT"/>
</dbReference>
<evidence type="ECO:0000259" key="9">
    <source>
        <dbReference type="PROSITE" id="PS51464"/>
    </source>
</evidence>
<dbReference type="Gene3D" id="3.60.20.10">
    <property type="entry name" value="Glutamine Phosphoribosylpyrophosphate, subunit 1, domain 1"/>
    <property type="match status" value="1"/>
</dbReference>
<feature type="domain" description="SIS" evidence="9">
    <location>
        <begin position="454"/>
        <end position="590"/>
    </location>
</feature>
<dbReference type="Gene3D" id="3.40.50.10490">
    <property type="entry name" value="Glucose-6-phosphate isomerase like protein, domain 1"/>
    <property type="match status" value="2"/>
</dbReference>
<dbReference type="EMBL" id="LCFP01000001">
    <property type="protein sequence ID" value="KKS98570.1"/>
    <property type="molecule type" value="Genomic_DNA"/>
</dbReference>
<dbReference type="GO" id="GO:0004360">
    <property type="term" value="F:glutamine-fructose-6-phosphate transaminase (isomerizing) activity"/>
    <property type="evidence" value="ECO:0007669"/>
    <property type="project" value="UniProtKB-EC"/>
</dbReference>
<dbReference type="SUPFAM" id="SSF53697">
    <property type="entry name" value="SIS domain"/>
    <property type="match status" value="1"/>
</dbReference>
<reference evidence="10 11" key="1">
    <citation type="journal article" date="2015" name="Nature">
        <title>rRNA introns, odd ribosomes, and small enigmatic genomes across a large radiation of phyla.</title>
        <authorList>
            <person name="Brown C.T."/>
            <person name="Hug L.A."/>
            <person name="Thomas B.C."/>
            <person name="Sharon I."/>
            <person name="Castelle C.J."/>
            <person name="Singh A."/>
            <person name="Wilkins M.J."/>
            <person name="Williams K.H."/>
            <person name="Banfield J.F."/>
        </authorList>
    </citation>
    <scope>NUCLEOTIDE SEQUENCE [LARGE SCALE GENOMIC DNA]</scope>
</reference>
<keyword evidence="7" id="KW-0315">Glutamine amidotransferase</keyword>
<dbReference type="Pfam" id="PF13522">
    <property type="entry name" value="GATase_6"/>
    <property type="match status" value="1"/>
</dbReference>
<dbReference type="InterPro" id="IPR017932">
    <property type="entry name" value="GATase_2_dom"/>
</dbReference>
<dbReference type="InterPro" id="IPR046348">
    <property type="entry name" value="SIS_dom_sf"/>
</dbReference>
<evidence type="ECO:0000256" key="3">
    <source>
        <dbReference type="ARBA" id="ARBA00016090"/>
    </source>
</evidence>
<feature type="domain" description="SIS" evidence="9">
    <location>
        <begin position="288"/>
        <end position="426"/>
    </location>
</feature>
<evidence type="ECO:0000256" key="4">
    <source>
        <dbReference type="ARBA" id="ARBA00022576"/>
    </source>
</evidence>
<dbReference type="PANTHER" id="PTHR10937">
    <property type="entry name" value="GLUCOSAMINE--FRUCTOSE-6-PHOSPHATE AMINOTRANSFERASE, ISOMERIZING"/>
    <property type="match status" value="1"/>
</dbReference>
<evidence type="ECO:0000256" key="1">
    <source>
        <dbReference type="ARBA" id="ARBA00001031"/>
    </source>
</evidence>
<dbReference type="PROSITE" id="PS51464">
    <property type="entry name" value="SIS"/>
    <property type="match status" value="2"/>
</dbReference>
<dbReference type="GO" id="GO:0006487">
    <property type="term" value="P:protein N-linked glycosylation"/>
    <property type="evidence" value="ECO:0007669"/>
    <property type="project" value="TreeGrafter"/>
</dbReference>
<evidence type="ECO:0000313" key="10">
    <source>
        <dbReference type="EMBL" id="KKS98570.1"/>
    </source>
</evidence>
<dbReference type="CDD" id="cd05009">
    <property type="entry name" value="SIS_GlmS_GlmD_2"/>
    <property type="match status" value="1"/>
</dbReference>
<accession>A0A0G1DL40</accession>
<dbReference type="EC" id="2.6.1.16" evidence="2"/>
<evidence type="ECO:0000259" key="8">
    <source>
        <dbReference type="PROSITE" id="PS51278"/>
    </source>
</evidence>
<dbReference type="PANTHER" id="PTHR10937:SF0">
    <property type="entry name" value="GLUTAMINE--FRUCTOSE-6-PHOSPHATE TRANSAMINASE (ISOMERIZING)"/>
    <property type="match status" value="1"/>
</dbReference>
<name>A0A0G1DL40_9BACT</name>
<organism evidence="10 11">
    <name type="scientific">Candidatus Gottesmanbacteria bacterium GW2011_GWA2_43_14</name>
    <dbReference type="NCBI Taxonomy" id="1618443"/>
    <lineage>
        <taxon>Bacteria</taxon>
        <taxon>Candidatus Gottesmaniibacteriota</taxon>
    </lineage>
</organism>
<dbReference type="InterPro" id="IPR035466">
    <property type="entry name" value="GlmS/AgaS_SIS"/>
</dbReference>
<dbReference type="GO" id="GO:0006002">
    <property type="term" value="P:fructose 6-phosphate metabolic process"/>
    <property type="evidence" value="ECO:0007669"/>
    <property type="project" value="TreeGrafter"/>
</dbReference>
<dbReference type="PATRIC" id="fig|1618443.3.peg.91"/>
<comment type="caution">
    <text evidence="10">The sequence shown here is derived from an EMBL/GenBank/DDBJ whole genome shotgun (WGS) entry which is preliminary data.</text>
</comment>
<gene>
    <name evidence="10" type="ORF">UV73_C0001G0091</name>
</gene>
<sequence>MCGIFGYIGTRKNVPGLVFEGLKSLEYRGYDSWGLAAPDKNGKLRILKNTGKIGDSRVDSLPDNGMALGHTRWATHGGVTMENAHPHLDCSGRIALIHNGIIENYLEIKKELVKTGHRFRSETDTEVAVHLIEEIISKSEKKGLSRKVLFGRAVRQAFGKFSGLNAVIAMDAESEVFVAAKNGSPLIAGHGESHGENFLASDAHAILPYTRRLYFMEDGEIITLDRSGITVQNLADGQEKPVRFQQIDWKIEKEDKGKLPHFMLKEIFDQPKILLGIAASTEVTLPEFAKLIDNSYGTYLVGCGTAAYACLAGTYIFSKIAKKHVNFSVASEFSYLIDFLTPKSLVIGLSQSGETIDLLDSLKKARGKGVQVGALVNVLGSSLYRMADHKQLLHAGTEKAVVSTKAFTSKLAYLMMIAYLLKKDGVSGRKILETAGREAARVVSSAYRKKIQSLAENLSSAKDIYIIGRGVSYPVALEAALKIKEASYVHAEGFPAGELKHGVIALIEKNTPCIGFLPNDETYNDTLSGLIEMKSRGGLIIGISNKPHECFDIFLPVVDCGIASAIPNTVIAQLLGYYLAIQKGIDPDKPRNLAKSVTVK</sequence>
<keyword evidence="5 10" id="KW-0808">Transferase</keyword>
<protein>
    <recommendedName>
        <fullName evidence="3">Glutamine--fructose-6-phosphate aminotransferase [isomerizing]</fullName>
        <ecNumber evidence="2">2.6.1.16</ecNumber>
    </recommendedName>
</protein>
<keyword evidence="4 10" id="KW-0032">Aminotransferase</keyword>
<proteinExistence type="predicted"/>
<keyword evidence="6" id="KW-0677">Repeat</keyword>
<dbReference type="CDD" id="cd05008">
    <property type="entry name" value="SIS_GlmS_GlmD_1"/>
    <property type="match status" value="1"/>
</dbReference>
<dbReference type="PROSITE" id="PS51278">
    <property type="entry name" value="GATASE_TYPE_2"/>
    <property type="match status" value="1"/>
</dbReference>
<dbReference type="InterPro" id="IPR035490">
    <property type="entry name" value="GlmS/FrlB_SIS"/>
</dbReference>